<keyword evidence="6 7" id="KW-0472">Membrane</keyword>
<evidence type="ECO:0000259" key="9">
    <source>
        <dbReference type="Pfam" id="PF13632"/>
    </source>
</evidence>
<dbReference type="GO" id="GO:0005886">
    <property type="term" value="C:plasma membrane"/>
    <property type="evidence" value="ECO:0007669"/>
    <property type="project" value="TreeGrafter"/>
</dbReference>
<dbReference type="RefSeq" id="WP_012401757.1">
    <property type="nucleotide sequence ID" value="NC_010622.1"/>
</dbReference>
<dbReference type="eggNOG" id="COG1215">
    <property type="taxonomic scope" value="Bacteria"/>
</dbReference>
<feature type="transmembrane region" description="Helical" evidence="7">
    <location>
        <begin position="339"/>
        <end position="356"/>
    </location>
</feature>
<evidence type="ECO:0000256" key="1">
    <source>
        <dbReference type="ARBA" id="ARBA00004141"/>
    </source>
</evidence>
<dbReference type="InterPro" id="IPR050321">
    <property type="entry name" value="Glycosyltr_2/OpgH_subfam"/>
</dbReference>
<keyword evidence="4 7" id="KW-0812">Transmembrane</keyword>
<dbReference type="GO" id="GO:0016760">
    <property type="term" value="F:cellulose synthase (UDP-forming) activity"/>
    <property type="evidence" value="ECO:0007669"/>
    <property type="project" value="UniProtKB-EC"/>
</dbReference>
<feature type="transmembrane region" description="Helical" evidence="7">
    <location>
        <begin position="363"/>
        <end position="381"/>
    </location>
</feature>
<accession>B2JFS7</accession>
<feature type="transmembrane region" description="Helical" evidence="7">
    <location>
        <begin position="42"/>
        <end position="62"/>
    </location>
</feature>
<dbReference type="OrthoDB" id="9806824at2"/>
<sequence precursor="true">MKTPLIEKPPFYVSVLVVAYVLAGFLYFGWRFTTINWQLPLFSIALYVAELFGFVTGLLYALMTYRLAVRVPEQPLSNASVDVFVPTYNESVELVRRTLLAARNIEYPHKTWLLDDGNRIEMRELAAELGCDYLARGENAHAKAGNLNHALKHSSGEFIAIFDADHAARKDFLTKVIGFFADPRVGFVQTPQDFYNVDSFSHRQIGRRVWHEQSLFFKVIQRGKDSWNAAFFCGSCAVLRRSALERIGGFATETVTEDIHTSILLHKAGYKSVYYPESLAFGLAPHSLDTYLQQRIRWGVGGMQVLRRERVLWSSGLTLAQRLNYMASMLIYFEGWQKFVFFVTPPIVFFFGLLPIVAPMGQFLGWFFLYYLLSMAMYLELARGYGALLLSEQYGMSRFFAFMSTTTGLFRKRTKFSVTSKELSLAGKAWLWLSPSLMVAAVTLLSIPVGIYRIWDGSLPVGAGIANAVWALTTIATATVVAWFSHRRARNRRAEYRFPVHVPITLKLGHSECLGFTEDLSAAGALYKGAVLHDISQQSSVDVVVHLPNLVVPVPATVTFIWREGMKPGDQPALGLRFNWPNAQASAPLERFLFGSSLQFDLGQMTDQRPTFLARLSGQAAYADNTRGGDPRWSAARIDAGNPGQAVPVVIADDAHNGGILIISNCSLMESTESVELQTLDGAGIDRRQVHLSPDGTLETPTGPMYLYNATAAANA</sequence>
<feature type="domain" description="Glycosyltransferase 2-like" evidence="9">
    <location>
        <begin position="159"/>
        <end position="373"/>
    </location>
</feature>
<evidence type="ECO:0000313" key="11">
    <source>
        <dbReference type="Proteomes" id="UP000001192"/>
    </source>
</evidence>
<dbReference type="Proteomes" id="UP000001192">
    <property type="component" value="Chromosome 1"/>
</dbReference>
<evidence type="ECO:0000256" key="7">
    <source>
        <dbReference type="SAM" id="Phobius"/>
    </source>
</evidence>
<proteinExistence type="predicted"/>
<evidence type="ECO:0000313" key="10">
    <source>
        <dbReference type="EMBL" id="ACC71552.1"/>
    </source>
</evidence>
<dbReference type="InterPro" id="IPR001173">
    <property type="entry name" value="Glyco_trans_2-like"/>
</dbReference>
<keyword evidence="11" id="KW-1185">Reference proteome</keyword>
<dbReference type="KEGG" id="bph:Bphy_2377"/>
<organism evidence="10 11">
    <name type="scientific">Paraburkholderia phymatum (strain DSM 17167 / CIP 108236 / LMG 21445 / STM815)</name>
    <name type="common">Burkholderia phymatum</name>
    <dbReference type="NCBI Taxonomy" id="391038"/>
    <lineage>
        <taxon>Bacteria</taxon>
        <taxon>Pseudomonadati</taxon>
        <taxon>Pseudomonadota</taxon>
        <taxon>Betaproteobacteria</taxon>
        <taxon>Burkholderiales</taxon>
        <taxon>Burkholderiaceae</taxon>
        <taxon>Paraburkholderia</taxon>
    </lineage>
</organism>
<evidence type="ECO:0000256" key="3">
    <source>
        <dbReference type="ARBA" id="ARBA00022679"/>
    </source>
</evidence>
<feature type="transmembrane region" description="Helical" evidence="7">
    <location>
        <begin position="12"/>
        <end position="30"/>
    </location>
</feature>
<evidence type="ECO:0000256" key="2">
    <source>
        <dbReference type="ARBA" id="ARBA00022676"/>
    </source>
</evidence>
<dbReference type="Pfam" id="PF13632">
    <property type="entry name" value="Glyco_trans_2_3"/>
    <property type="match status" value="1"/>
</dbReference>
<evidence type="ECO:0000256" key="4">
    <source>
        <dbReference type="ARBA" id="ARBA00022692"/>
    </source>
</evidence>
<dbReference type="InterPro" id="IPR009875">
    <property type="entry name" value="PilZ_domain"/>
</dbReference>
<evidence type="ECO:0000259" key="8">
    <source>
        <dbReference type="Pfam" id="PF07238"/>
    </source>
</evidence>
<gene>
    <name evidence="10" type="ordered locus">Bphy_2377</name>
</gene>
<feature type="transmembrane region" description="Helical" evidence="7">
    <location>
        <begin position="430"/>
        <end position="455"/>
    </location>
</feature>
<dbReference type="GO" id="GO:0035438">
    <property type="term" value="F:cyclic-di-GMP binding"/>
    <property type="evidence" value="ECO:0007669"/>
    <property type="project" value="InterPro"/>
</dbReference>
<dbReference type="CDD" id="cd06421">
    <property type="entry name" value="CESA_CelA_like"/>
    <property type="match status" value="1"/>
</dbReference>
<dbReference type="Pfam" id="PF07238">
    <property type="entry name" value="PilZ"/>
    <property type="match status" value="1"/>
</dbReference>
<dbReference type="SUPFAM" id="SSF53448">
    <property type="entry name" value="Nucleotide-diphospho-sugar transferases"/>
    <property type="match status" value="1"/>
</dbReference>
<feature type="domain" description="PilZ" evidence="8">
    <location>
        <begin position="491"/>
        <end position="595"/>
    </location>
</feature>
<reference evidence="11" key="1">
    <citation type="journal article" date="2014" name="Stand. Genomic Sci.">
        <title>Complete genome sequence of Burkholderia phymatum STM815(T), a broad host range and efficient nitrogen-fixing symbiont of Mimosa species.</title>
        <authorList>
            <person name="Moulin L."/>
            <person name="Klonowska A."/>
            <person name="Caroline B."/>
            <person name="Booth K."/>
            <person name="Vriezen J.A."/>
            <person name="Melkonian R."/>
            <person name="James E.K."/>
            <person name="Young J.P."/>
            <person name="Bena G."/>
            <person name="Hauser L."/>
            <person name="Land M."/>
            <person name="Kyrpides N."/>
            <person name="Bruce D."/>
            <person name="Chain P."/>
            <person name="Copeland A."/>
            <person name="Pitluck S."/>
            <person name="Woyke T."/>
            <person name="Lizotte-Waniewski M."/>
            <person name="Bristow J."/>
            <person name="Riley M."/>
        </authorList>
    </citation>
    <scope>NUCLEOTIDE SEQUENCE [LARGE SCALE GENOMIC DNA]</scope>
    <source>
        <strain evidence="11">DSM 17167 / CIP 108236 / LMG 21445 / STM815</strain>
    </source>
</reference>
<evidence type="ECO:0000256" key="6">
    <source>
        <dbReference type="ARBA" id="ARBA00023136"/>
    </source>
</evidence>
<dbReference type="EC" id="2.4.1.12" evidence="10"/>
<feature type="transmembrane region" description="Helical" evidence="7">
    <location>
        <begin position="461"/>
        <end position="484"/>
    </location>
</feature>
<dbReference type="EMBL" id="CP001043">
    <property type="protein sequence ID" value="ACC71552.1"/>
    <property type="molecule type" value="Genomic_DNA"/>
</dbReference>
<dbReference type="CAZy" id="GT2">
    <property type="family name" value="Glycosyltransferase Family 2"/>
</dbReference>
<protein>
    <submittedName>
        <fullName evidence="10">Cellulose synthase (UDP-forming)</fullName>
        <ecNumber evidence="10">2.4.1.12</ecNumber>
    </submittedName>
</protein>
<dbReference type="PANTHER" id="PTHR43867">
    <property type="entry name" value="CELLULOSE SYNTHASE CATALYTIC SUBUNIT A [UDP-FORMING]"/>
    <property type="match status" value="1"/>
</dbReference>
<keyword evidence="3 10" id="KW-0808">Transferase</keyword>
<dbReference type="Gene3D" id="2.40.10.220">
    <property type="entry name" value="predicted glycosyltransferase like domains"/>
    <property type="match status" value="1"/>
</dbReference>
<keyword evidence="2 10" id="KW-0328">Glycosyltransferase</keyword>
<dbReference type="HOGENOM" id="CLU_011907_3_0_4"/>
<name>B2JFS7_PARP8</name>
<dbReference type="STRING" id="391038.Bphy_2377"/>
<dbReference type="Gene3D" id="3.90.550.10">
    <property type="entry name" value="Spore Coat Polysaccharide Biosynthesis Protein SpsA, Chain A"/>
    <property type="match status" value="1"/>
</dbReference>
<dbReference type="PANTHER" id="PTHR43867:SF2">
    <property type="entry name" value="CELLULOSE SYNTHASE CATALYTIC SUBUNIT A [UDP-FORMING]"/>
    <property type="match status" value="1"/>
</dbReference>
<keyword evidence="5 7" id="KW-1133">Transmembrane helix</keyword>
<evidence type="ECO:0000256" key="5">
    <source>
        <dbReference type="ARBA" id="ARBA00022989"/>
    </source>
</evidence>
<dbReference type="InterPro" id="IPR029044">
    <property type="entry name" value="Nucleotide-diphossugar_trans"/>
</dbReference>
<dbReference type="AlphaFoldDB" id="B2JFS7"/>
<comment type="subcellular location">
    <subcellularLocation>
        <location evidence="1">Membrane</location>
        <topology evidence="1">Multi-pass membrane protein</topology>
    </subcellularLocation>
</comment>
<dbReference type="SUPFAM" id="SSF141371">
    <property type="entry name" value="PilZ domain-like"/>
    <property type="match status" value="1"/>
</dbReference>